<proteinExistence type="inferred from homology"/>
<dbReference type="PROSITE" id="PS50893">
    <property type="entry name" value="ABC_TRANSPORTER_2"/>
    <property type="match status" value="1"/>
</dbReference>
<dbReference type="Gene3D" id="3.40.50.300">
    <property type="entry name" value="P-loop containing nucleotide triphosphate hydrolases"/>
    <property type="match status" value="1"/>
</dbReference>
<evidence type="ECO:0000256" key="1">
    <source>
        <dbReference type="ARBA" id="ARBA00006216"/>
    </source>
</evidence>
<comment type="caution">
    <text evidence="5">The sequence shown here is derived from an EMBL/GenBank/DDBJ whole genome shotgun (WGS) entry which is preliminary data.</text>
</comment>
<dbReference type="RefSeq" id="WP_184329312.1">
    <property type="nucleotide sequence ID" value="NZ_JACHHZ010000001.1"/>
</dbReference>
<dbReference type="GO" id="GO:0005524">
    <property type="term" value="F:ATP binding"/>
    <property type="evidence" value="ECO:0007669"/>
    <property type="project" value="UniProtKB-KW"/>
</dbReference>
<dbReference type="InterPro" id="IPR010230">
    <property type="entry name" value="FeS-cluster_ATPase_SufC"/>
</dbReference>
<dbReference type="Proteomes" id="UP000588068">
    <property type="component" value="Unassembled WGS sequence"/>
</dbReference>
<keyword evidence="6" id="KW-1185">Reference proteome</keyword>
<dbReference type="PANTHER" id="PTHR43204:SF1">
    <property type="entry name" value="ABC TRANSPORTER I FAMILY MEMBER 6, CHLOROPLASTIC"/>
    <property type="match status" value="1"/>
</dbReference>
<dbReference type="NCBIfam" id="TIGR01978">
    <property type="entry name" value="sufC"/>
    <property type="match status" value="1"/>
</dbReference>
<evidence type="ECO:0000313" key="6">
    <source>
        <dbReference type="Proteomes" id="UP000588068"/>
    </source>
</evidence>
<dbReference type="SUPFAM" id="SSF52540">
    <property type="entry name" value="P-loop containing nucleoside triphosphate hydrolases"/>
    <property type="match status" value="1"/>
</dbReference>
<dbReference type="InterPro" id="IPR027417">
    <property type="entry name" value="P-loop_NTPase"/>
</dbReference>
<gene>
    <name evidence="5" type="ORF">HNQ60_000365</name>
</gene>
<name>A0A841HGF6_9GAMM</name>
<dbReference type="PROSITE" id="PS00211">
    <property type="entry name" value="ABC_TRANSPORTER_1"/>
    <property type="match status" value="1"/>
</dbReference>
<dbReference type="PANTHER" id="PTHR43204">
    <property type="entry name" value="ABC TRANSPORTER I FAMILY MEMBER 6, CHLOROPLASTIC"/>
    <property type="match status" value="1"/>
</dbReference>
<keyword evidence="3 5" id="KW-0067">ATP-binding</keyword>
<dbReference type="Pfam" id="PF00005">
    <property type="entry name" value="ABC_tran"/>
    <property type="match status" value="1"/>
</dbReference>
<dbReference type="InterPro" id="IPR003439">
    <property type="entry name" value="ABC_transporter-like_ATP-bd"/>
</dbReference>
<evidence type="ECO:0000313" key="5">
    <source>
        <dbReference type="EMBL" id="MBB6091519.1"/>
    </source>
</evidence>
<dbReference type="CDD" id="cd03217">
    <property type="entry name" value="ABC_FeS_Assembly"/>
    <property type="match status" value="1"/>
</dbReference>
<evidence type="ECO:0000256" key="3">
    <source>
        <dbReference type="ARBA" id="ARBA00022840"/>
    </source>
</evidence>
<evidence type="ECO:0000256" key="2">
    <source>
        <dbReference type="ARBA" id="ARBA00022741"/>
    </source>
</evidence>
<dbReference type="SMART" id="SM00382">
    <property type="entry name" value="AAA"/>
    <property type="match status" value="1"/>
</dbReference>
<keyword evidence="2" id="KW-0547">Nucleotide-binding</keyword>
<sequence length="251" mass="27576">MLKIENLQVKAGDKQILKGLNLEVKAGEVHAIMGPNGSGKSTLVQVLAGREGYEVTGGTATYNGKDLLAMAPEERAREGVFLAFQYPVEIPGVNNVYLLKAGLNAIRKHRGEAEVDAFEFLSLVREKMKLMQMDESFLNRGVNEGFSGGEKKRNEILQMAVLEPALALLDETDSGLDIDALRVVANGVNSLRRQDRAILMVTHYQRLLDYIEPDRVHVLSGGQILKSGDKSLALELEKRGYDWIRQGAAAA</sequence>
<evidence type="ECO:0000259" key="4">
    <source>
        <dbReference type="PROSITE" id="PS50893"/>
    </source>
</evidence>
<reference evidence="5 6" key="1">
    <citation type="submission" date="2020-08" db="EMBL/GenBank/DDBJ databases">
        <title>Genomic Encyclopedia of Type Strains, Phase IV (KMG-IV): sequencing the most valuable type-strain genomes for metagenomic binning, comparative biology and taxonomic classification.</title>
        <authorList>
            <person name="Goeker M."/>
        </authorList>
    </citation>
    <scope>NUCLEOTIDE SEQUENCE [LARGE SCALE GENOMIC DNA]</scope>
    <source>
        <strain evidence="5 6">DSM 26723</strain>
    </source>
</reference>
<dbReference type="InterPro" id="IPR003593">
    <property type="entry name" value="AAA+_ATPase"/>
</dbReference>
<dbReference type="AlphaFoldDB" id="A0A841HGF6"/>
<organism evidence="5 6">
    <name type="scientific">Povalibacter uvarum</name>
    <dbReference type="NCBI Taxonomy" id="732238"/>
    <lineage>
        <taxon>Bacteria</taxon>
        <taxon>Pseudomonadati</taxon>
        <taxon>Pseudomonadota</taxon>
        <taxon>Gammaproteobacteria</taxon>
        <taxon>Steroidobacterales</taxon>
        <taxon>Steroidobacteraceae</taxon>
        <taxon>Povalibacter</taxon>
    </lineage>
</organism>
<comment type="similarity">
    <text evidence="1">Belongs to the ABC transporter superfamily. Ycf16 family.</text>
</comment>
<dbReference type="GO" id="GO:0016887">
    <property type="term" value="F:ATP hydrolysis activity"/>
    <property type="evidence" value="ECO:0007669"/>
    <property type="project" value="InterPro"/>
</dbReference>
<protein>
    <submittedName>
        <fullName evidence="5">Fe-S cluster assembly ATP-binding protein</fullName>
    </submittedName>
</protein>
<accession>A0A841HGF6</accession>
<feature type="domain" description="ABC transporter" evidence="4">
    <location>
        <begin position="2"/>
        <end position="246"/>
    </location>
</feature>
<dbReference type="EMBL" id="JACHHZ010000001">
    <property type="protein sequence ID" value="MBB6091519.1"/>
    <property type="molecule type" value="Genomic_DNA"/>
</dbReference>
<dbReference type="InterPro" id="IPR017871">
    <property type="entry name" value="ABC_transporter-like_CS"/>
</dbReference>